<dbReference type="Pfam" id="PF00005">
    <property type="entry name" value="ABC_tran"/>
    <property type="match status" value="1"/>
</dbReference>
<keyword evidence="3" id="KW-0067">ATP-binding</keyword>
<dbReference type="InterPro" id="IPR017871">
    <property type="entry name" value="ABC_transporter-like_CS"/>
</dbReference>
<evidence type="ECO:0000313" key="6">
    <source>
        <dbReference type="Proteomes" id="UP001501410"/>
    </source>
</evidence>
<keyword evidence="6" id="KW-1185">Reference proteome</keyword>
<evidence type="ECO:0000313" key="5">
    <source>
        <dbReference type="EMBL" id="GAA4453019.1"/>
    </source>
</evidence>
<dbReference type="PROSITE" id="PS00211">
    <property type="entry name" value="ABC_TRANSPORTER_1"/>
    <property type="match status" value="1"/>
</dbReference>
<dbReference type="PROSITE" id="PS50893">
    <property type="entry name" value="ABC_TRANSPORTER_2"/>
    <property type="match status" value="1"/>
</dbReference>
<dbReference type="InterPro" id="IPR003439">
    <property type="entry name" value="ABC_transporter-like_ATP-bd"/>
</dbReference>
<dbReference type="PANTHER" id="PTHR24220">
    <property type="entry name" value="IMPORT ATP-BINDING PROTEIN"/>
    <property type="match status" value="1"/>
</dbReference>
<comment type="caution">
    <text evidence="5">The sequence shown here is derived from an EMBL/GenBank/DDBJ whole genome shotgun (WGS) entry which is preliminary data.</text>
</comment>
<evidence type="ECO:0000256" key="1">
    <source>
        <dbReference type="ARBA" id="ARBA00005417"/>
    </source>
</evidence>
<dbReference type="SUPFAM" id="SSF52540">
    <property type="entry name" value="P-loop containing nucleoside triphosphate hydrolases"/>
    <property type="match status" value="1"/>
</dbReference>
<protein>
    <recommendedName>
        <fullName evidence="4">ABC transporter domain-containing protein</fullName>
    </recommendedName>
</protein>
<evidence type="ECO:0000259" key="4">
    <source>
        <dbReference type="PROSITE" id="PS50893"/>
    </source>
</evidence>
<comment type="similarity">
    <text evidence="1">Belongs to the ABC transporter superfamily.</text>
</comment>
<organism evidence="5 6">
    <name type="scientific">Rurimicrobium arvi</name>
    <dbReference type="NCBI Taxonomy" id="2049916"/>
    <lineage>
        <taxon>Bacteria</taxon>
        <taxon>Pseudomonadati</taxon>
        <taxon>Bacteroidota</taxon>
        <taxon>Chitinophagia</taxon>
        <taxon>Chitinophagales</taxon>
        <taxon>Chitinophagaceae</taxon>
        <taxon>Rurimicrobium</taxon>
    </lineage>
</organism>
<gene>
    <name evidence="5" type="ORF">GCM10023092_12810</name>
</gene>
<dbReference type="EMBL" id="BAABEZ010000018">
    <property type="protein sequence ID" value="GAA4453019.1"/>
    <property type="molecule type" value="Genomic_DNA"/>
</dbReference>
<sequence>MKLRTSGLVPIPLKDRLSARQSDIWSQSLELEKGRYLSVLAPSGTGKTTLIQSLYGIRRDYEGAIFWGDQNLRTVTEEELAHLRSTQISIIFQDMRLFPDCTAWENLEIKRSLTNTVSPEQVSEWMLQLGIADKKNAPAAQMSYGEQQRLSIIRALLQPFSFLLMDEPFSHLDKRNTRIASGLILSVVQQHNAALLLADLDENDFFPYHQTLQL</sequence>
<dbReference type="PANTHER" id="PTHR24220:SF689">
    <property type="entry name" value="LIPOPROTEIN-RELEASING SYSTEM ATP-BINDING PROTEIN LOLD"/>
    <property type="match status" value="1"/>
</dbReference>
<evidence type="ECO:0000256" key="2">
    <source>
        <dbReference type="ARBA" id="ARBA00022741"/>
    </source>
</evidence>
<dbReference type="Gene3D" id="3.40.50.300">
    <property type="entry name" value="P-loop containing nucleotide triphosphate hydrolases"/>
    <property type="match status" value="1"/>
</dbReference>
<dbReference type="InterPro" id="IPR015854">
    <property type="entry name" value="ABC_transpr_LolD-like"/>
</dbReference>
<feature type="domain" description="ABC transporter" evidence="4">
    <location>
        <begin position="3"/>
        <end position="213"/>
    </location>
</feature>
<proteinExistence type="inferred from homology"/>
<dbReference type="RefSeq" id="WP_344824176.1">
    <property type="nucleotide sequence ID" value="NZ_BAABEZ010000018.1"/>
</dbReference>
<evidence type="ECO:0000256" key="3">
    <source>
        <dbReference type="ARBA" id="ARBA00022840"/>
    </source>
</evidence>
<keyword evidence="2" id="KW-0547">Nucleotide-binding</keyword>
<dbReference type="InterPro" id="IPR027417">
    <property type="entry name" value="P-loop_NTPase"/>
</dbReference>
<reference evidence="6" key="1">
    <citation type="journal article" date="2019" name="Int. J. Syst. Evol. Microbiol.">
        <title>The Global Catalogue of Microorganisms (GCM) 10K type strain sequencing project: providing services to taxonomists for standard genome sequencing and annotation.</title>
        <authorList>
            <consortium name="The Broad Institute Genomics Platform"/>
            <consortium name="The Broad Institute Genome Sequencing Center for Infectious Disease"/>
            <person name="Wu L."/>
            <person name="Ma J."/>
        </authorList>
    </citation>
    <scope>NUCLEOTIDE SEQUENCE [LARGE SCALE GENOMIC DNA]</scope>
    <source>
        <strain evidence="6">JCM 31921</strain>
    </source>
</reference>
<dbReference type="Proteomes" id="UP001501410">
    <property type="component" value="Unassembled WGS sequence"/>
</dbReference>
<name>A0ABP8MN27_9BACT</name>
<accession>A0ABP8MN27</accession>